<organism evidence="7 8">
    <name type="scientific">Methylocaldum marinum</name>
    <dbReference type="NCBI Taxonomy" id="1432792"/>
    <lineage>
        <taxon>Bacteria</taxon>
        <taxon>Pseudomonadati</taxon>
        <taxon>Pseudomonadota</taxon>
        <taxon>Gammaproteobacteria</taxon>
        <taxon>Methylococcales</taxon>
        <taxon>Methylococcaceae</taxon>
        <taxon>Methylocaldum</taxon>
    </lineage>
</organism>
<proteinExistence type="predicted"/>
<gene>
    <name evidence="7" type="ORF">sS8_5640</name>
</gene>
<evidence type="ECO:0000256" key="2">
    <source>
        <dbReference type="ARBA" id="ARBA00022692"/>
    </source>
</evidence>
<sequence>MRLFGLWLAMFLVLAARFSKVNKCLLHYKLHLLFLGFCLISMLWAPSLSYSLRMLAKLSAPLLIMILIMTVISSMRQLEMMERMVLASGIAAALLALVTRWIGLNSDPRFTIPHTSPATFSAHIVAVSMFAMAGFAVTDKKLLRGMMIVAFSTIVLAAFTRITIVAMFIGFSAILFLGGRGIGRIILPMLSAASLPALFLLSPKFRNRMFIGGDEMSVERVVDDPEIAIGKIHGSGRFDAWEMVLHRFFEPSPFFGSGIGATQDFFYEQSVGGLGVIHSEYVRMLSEIGILGLTLFVVVVLGYLWRLFRILRSRKRTDIRKYALAGTGGLTAYMIFIATDNGFDYVTQFGLYVFAFVAMAEKAKELAEGTTDRTAVKTHRGHRLSMPLA</sequence>
<keyword evidence="4 5" id="KW-0472">Membrane</keyword>
<keyword evidence="2 5" id="KW-0812">Transmembrane</keyword>
<feature type="transmembrane region" description="Helical" evidence="5">
    <location>
        <begin position="148"/>
        <end position="178"/>
    </location>
</feature>
<keyword evidence="3 5" id="KW-1133">Transmembrane helix</keyword>
<protein>
    <recommendedName>
        <fullName evidence="6">O-antigen ligase-related domain-containing protein</fullName>
    </recommendedName>
</protein>
<evidence type="ECO:0000313" key="7">
    <source>
        <dbReference type="EMBL" id="BBA37557.1"/>
    </source>
</evidence>
<dbReference type="Pfam" id="PF04932">
    <property type="entry name" value="Wzy_C"/>
    <property type="match status" value="1"/>
</dbReference>
<dbReference type="KEGG" id="mmai:sS8_5640"/>
<feature type="domain" description="O-antigen ligase-related" evidence="6">
    <location>
        <begin position="147"/>
        <end position="297"/>
    </location>
</feature>
<dbReference type="EMBL" id="AP017928">
    <property type="protein sequence ID" value="BBA37557.1"/>
    <property type="molecule type" value="Genomic_DNA"/>
</dbReference>
<dbReference type="PANTHER" id="PTHR37422:SF13">
    <property type="entry name" value="LIPOPOLYSACCHARIDE BIOSYNTHESIS PROTEIN PA4999-RELATED"/>
    <property type="match status" value="1"/>
</dbReference>
<reference evidence="7 8" key="1">
    <citation type="submission" date="2016-12" db="EMBL/GenBank/DDBJ databases">
        <title>Genome sequencing of Methylocaldum marinum.</title>
        <authorList>
            <person name="Takeuchi M."/>
            <person name="Kamagata Y."/>
            <person name="Hiraoka S."/>
            <person name="Oshima K."/>
            <person name="Hattori M."/>
            <person name="Iwasaki W."/>
        </authorList>
    </citation>
    <scope>NUCLEOTIDE SEQUENCE [LARGE SCALE GENOMIC DNA]</scope>
    <source>
        <strain evidence="7 8">S8</strain>
    </source>
</reference>
<feature type="transmembrane region" description="Helical" evidence="5">
    <location>
        <begin position="319"/>
        <end position="339"/>
    </location>
</feature>
<feature type="transmembrane region" description="Helical" evidence="5">
    <location>
        <begin position="58"/>
        <end position="78"/>
    </location>
</feature>
<keyword evidence="8" id="KW-1185">Reference proteome</keyword>
<dbReference type="GO" id="GO:0016020">
    <property type="term" value="C:membrane"/>
    <property type="evidence" value="ECO:0007669"/>
    <property type="project" value="UniProtKB-SubCell"/>
</dbReference>
<evidence type="ECO:0000313" key="8">
    <source>
        <dbReference type="Proteomes" id="UP000266313"/>
    </source>
</evidence>
<evidence type="ECO:0000256" key="1">
    <source>
        <dbReference type="ARBA" id="ARBA00004141"/>
    </source>
</evidence>
<dbReference type="PANTHER" id="PTHR37422">
    <property type="entry name" value="TEICHURONIC ACID BIOSYNTHESIS PROTEIN TUAE"/>
    <property type="match status" value="1"/>
</dbReference>
<feature type="transmembrane region" description="Helical" evidence="5">
    <location>
        <begin position="84"/>
        <end position="103"/>
    </location>
</feature>
<evidence type="ECO:0000256" key="3">
    <source>
        <dbReference type="ARBA" id="ARBA00022989"/>
    </source>
</evidence>
<dbReference type="InterPro" id="IPR051533">
    <property type="entry name" value="WaaL-like"/>
</dbReference>
<dbReference type="Proteomes" id="UP000266313">
    <property type="component" value="Chromosome"/>
</dbReference>
<accession>A0A286P4H6</accession>
<evidence type="ECO:0000256" key="4">
    <source>
        <dbReference type="ARBA" id="ARBA00023136"/>
    </source>
</evidence>
<feature type="transmembrane region" description="Helical" evidence="5">
    <location>
        <begin position="115"/>
        <end position="136"/>
    </location>
</feature>
<feature type="transmembrane region" description="Helical" evidence="5">
    <location>
        <begin position="288"/>
        <end position="307"/>
    </location>
</feature>
<feature type="transmembrane region" description="Helical" evidence="5">
    <location>
        <begin position="28"/>
        <end position="46"/>
    </location>
</feature>
<comment type="subcellular location">
    <subcellularLocation>
        <location evidence="1">Membrane</location>
        <topology evidence="1">Multi-pass membrane protein</topology>
    </subcellularLocation>
</comment>
<evidence type="ECO:0000259" key="6">
    <source>
        <dbReference type="Pfam" id="PF04932"/>
    </source>
</evidence>
<evidence type="ECO:0000256" key="5">
    <source>
        <dbReference type="SAM" id="Phobius"/>
    </source>
</evidence>
<dbReference type="AlphaFoldDB" id="A0A286P4H6"/>
<name>A0A286P4H6_9GAMM</name>
<dbReference type="InterPro" id="IPR007016">
    <property type="entry name" value="O-antigen_ligase-rel_domated"/>
</dbReference>